<evidence type="ECO:0000313" key="16">
    <source>
        <dbReference type="EMBL" id="GAA5816957.1"/>
    </source>
</evidence>
<sequence>METLNYFGATGGTMTKTNILNATQSETLAAIANTFVARLSPEEEQMLINTTLKIPNNCFTPSQISQFAQLDASSSQIVGRIEEKLLLALSPKQMNVFIMLLNLLSYRPTCIAFTGTWTLFKDLSQTDRENVLLGWKRSSFSIFSKQLYNSLMGLCIVSAYGSMETPLYKSVMYPGIEGGHAYFKQQPDYQKVNHERLRMLTTEEAKGKKKYDAIIIGSGAGGGVMAAELSKAGLSVLVIEKGKYYHQDEFDADNDEFALTCLFENGGTAPNSTGSVTFLAASTFGGGTTVNYSASIGPQQFVKEQWEQKGLSYFVSQQFEKDIENVCERIGASRENIAHNQSNQKLLKGCEKLGLSAAAIPQNTSGKPHHCGKCYTGCASGIKNSTTNTYLKDASAKGAKFLDLTQVTRVLTKNNKAIGVACKIHGSTKEHYIYANTVVVSGGALNTPGLLLKSGLTNPHIGKDLRLHLSSLIIALYDDEINPSEGSLLTTVCDAFENYDGSTYGFKIECFSNGMGNYSAMMPWEGAAKHKQRVLRHRNSVTTFAMSRDMDSICNVKYDAYNKIDVDFSLSKHDSDGLKEGLVQMARIHIAAGARELHVSLSSLEPFVFEDKEESDITNPRFLKWVENVYTQAPPTPASGHQMASCRMGTSPKNSATKPTGETWDVRNLYVADSSLFPTALGINPMVTIQAIALSVSRNIIASVQEAKL</sequence>
<evidence type="ECO:0000256" key="10">
    <source>
        <dbReference type="ARBA" id="ARBA00023002"/>
    </source>
</evidence>
<keyword evidence="8" id="KW-0274">FAD</keyword>
<proteinExistence type="inferred from homology"/>
<evidence type="ECO:0000259" key="15">
    <source>
        <dbReference type="Pfam" id="PF05199"/>
    </source>
</evidence>
<keyword evidence="11" id="KW-0472">Membrane</keyword>
<protein>
    <recommendedName>
        <fullName evidence="5 12">Long-chain-alcohol oxidase</fullName>
        <ecNumber evidence="5 12">1.1.3.20</ecNumber>
    </recommendedName>
</protein>
<dbReference type="Pfam" id="PF00732">
    <property type="entry name" value="GMC_oxred_N"/>
    <property type="match status" value="1"/>
</dbReference>
<dbReference type="Gene3D" id="3.50.50.60">
    <property type="entry name" value="FAD/NAD(P)-binding domain"/>
    <property type="match status" value="2"/>
</dbReference>
<keyword evidence="10 12" id="KW-0560">Oxidoreductase</keyword>
<evidence type="ECO:0000256" key="7">
    <source>
        <dbReference type="ARBA" id="ARBA00022692"/>
    </source>
</evidence>
<dbReference type="PIRSF" id="PIRSF028937">
    <property type="entry name" value="Lg_Ch_AO"/>
    <property type="match status" value="1"/>
</dbReference>
<dbReference type="EC" id="1.1.3.20" evidence="5 12"/>
<accession>A0ABP9ZCW7</accession>
<feature type="region of interest" description="Disordered" evidence="13">
    <location>
        <begin position="636"/>
        <end position="660"/>
    </location>
</feature>
<dbReference type="InterPro" id="IPR000172">
    <property type="entry name" value="GMC_OxRdtase_N"/>
</dbReference>
<comment type="catalytic activity">
    <reaction evidence="1 12">
        <text>a long-chain primary fatty alcohol + O2 = a long-chain fatty aldehyde + H2O2</text>
        <dbReference type="Rhea" id="RHEA:22756"/>
        <dbReference type="ChEBI" id="CHEBI:15379"/>
        <dbReference type="ChEBI" id="CHEBI:16240"/>
        <dbReference type="ChEBI" id="CHEBI:17176"/>
        <dbReference type="ChEBI" id="CHEBI:77396"/>
        <dbReference type="EC" id="1.1.3.20"/>
    </reaction>
</comment>
<evidence type="ECO:0000256" key="12">
    <source>
        <dbReference type="PIRNR" id="PIRNR028937"/>
    </source>
</evidence>
<evidence type="ECO:0000313" key="17">
    <source>
        <dbReference type="Proteomes" id="UP001473302"/>
    </source>
</evidence>
<comment type="caution">
    <text evidence="16">The sequence shown here is derived from an EMBL/GenBank/DDBJ whole genome shotgun (WGS) entry which is preliminary data.</text>
</comment>
<evidence type="ECO:0000256" key="6">
    <source>
        <dbReference type="ARBA" id="ARBA00022630"/>
    </source>
</evidence>
<evidence type="ECO:0000256" key="8">
    <source>
        <dbReference type="ARBA" id="ARBA00022827"/>
    </source>
</evidence>
<keyword evidence="7" id="KW-0812">Transmembrane</keyword>
<gene>
    <name evidence="16" type="ORF">MFLAVUS_010492</name>
</gene>
<evidence type="ECO:0000256" key="9">
    <source>
        <dbReference type="ARBA" id="ARBA00022989"/>
    </source>
</evidence>
<evidence type="ECO:0000256" key="11">
    <source>
        <dbReference type="ARBA" id="ARBA00023136"/>
    </source>
</evidence>
<dbReference type="InterPro" id="IPR007867">
    <property type="entry name" value="GMC_OxRtase_C"/>
</dbReference>
<comment type="similarity">
    <text evidence="4 12">Belongs to the GMC oxidoreductase family.</text>
</comment>
<dbReference type="InterPro" id="IPR036188">
    <property type="entry name" value="FAD/NAD-bd_sf"/>
</dbReference>
<evidence type="ECO:0000256" key="1">
    <source>
        <dbReference type="ARBA" id="ARBA00000920"/>
    </source>
</evidence>
<dbReference type="Proteomes" id="UP001473302">
    <property type="component" value="Unassembled WGS sequence"/>
</dbReference>
<dbReference type="PANTHER" id="PTHR46056:SF12">
    <property type="entry name" value="LONG-CHAIN-ALCOHOL OXIDASE"/>
    <property type="match status" value="1"/>
</dbReference>
<reference evidence="16 17" key="1">
    <citation type="submission" date="2024-04" db="EMBL/GenBank/DDBJ databases">
        <title>genome sequences of Mucor flavus KT1a and Helicostylum pulchrum KT1b strains isolated from the surface of a dry-aged beef.</title>
        <authorList>
            <person name="Toyotome T."/>
            <person name="Hosono M."/>
            <person name="Torimaru M."/>
            <person name="Fukuda K."/>
            <person name="Mikami N."/>
        </authorList>
    </citation>
    <scope>NUCLEOTIDE SEQUENCE [LARGE SCALE GENOMIC DNA]</scope>
    <source>
        <strain evidence="16 17">KT1a</strain>
    </source>
</reference>
<keyword evidence="6" id="KW-0285">Flavoprotein</keyword>
<name>A0ABP9ZCW7_9FUNG</name>
<feature type="domain" description="Glucose-methanol-choline oxidoreductase C-terminal" evidence="15">
    <location>
        <begin position="560"/>
        <end position="693"/>
    </location>
</feature>
<evidence type="ECO:0000256" key="4">
    <source>
        <dbReference type="ARBA" id="ARBA00010790"/>
    </source>
</evidence>
<evidence type="ECO:0000256" key="5">
    <source>
        <dbReference type="ARBA" id="ARBA00013125"/>
    </source>
</evidence>
<dbReference type="EMBL" id="BAABUK010000036">
    <property type="protein sequence ID" value="GAA5816957.1"/>
    <property type="molecule type" value="Genomic_DNA"/>
</dbReference>
<evidence type="ECO:0000256" key="3">
    <source>
        <dbReference type="ARBA" id="ARBA00004370"/>
    </source>
</evidence>
<dbReference type="Pfam" id="PF13450">
    <property type="entry name" value="NAD_binding_8"/>
    <property type="match status" value="1"/>
</dbReference>
<dbReference type="PANTHER" id="PTHR46056">
    <property type="entry name" value="LONG-CHAIN-ALCOHOL OXIDASE"/>
    <property type="match status" value="1"/>
</dbReference>
<evidence type="ECO:0000256" key="2">
    <source>
        <dbReference type="ARBA" id="ARBA00003842"/>
    </source>
</evidence>
<comment type="subcellular location">
    <subcellularLocation>
        <location evidence="3">Membrane</location>
    </subcellularLocation>
</comment>
<dbReference type="InterPro" id="IPR012400">
    <property type="entry name" value="Long_Oxdase"/>
</dbReference>
<comment type="function">
    <text evidence="2">Long-chain fatty alcohol oxidase involved in the omega-oxidation pathway of lipid degradation.</text>
</comment>
<evidence type="ECO:0000259" key="14">
    <source>
        <dbReference type="Pfam" id="PF00732"/>
    </source>
</evidence>
<dbReference type="Pfam" id="PF05199">
    <property type="entry name" value="GMC_oxred_C"/>
    <property type="match status" value="1"/>
</dbReference>
<feature type="domain" description="Glucose-methanol-choline oxidoreductase N-terminal" evidence="14">
    <location>
        <begin position="261"/>
        <end position="469"/>
    </location>
</feature>
<keyword evidence="17" id="KW-1185">Reference proteome</keyword>
<organism evidence="16 17">
    <name type="scientific">Mucor flavus</name>
    <dbReference type="NCBI Taxonomy" id="439312"/>
    <lineage>
        <taxon>Eukaryota</taxon>
        <taxon>Fungi</taxon>
        <taxon>Fungi incertae sedis</taxon>
        <taxon>Mucoromycota</taxon>
        <taxon>Mucoromycotina</taxon>
        <taxon>Mucoromycetes</taxon>
        <taxon>Mucorales</taxon>
        <taxon>Mucorineae</taxon>
        <taxon>Mucoraceae</taxon>
        <taxon>Mucor</taxon>
    </lineage>
</organism>
<dbReference type="SUPFAM" id="SSF51905">
    <property type="entry name" value="FAD/NAD(P)-binding domain"/>
    <property type="match status" value="1"/>
</dbReference>
<evidence type="ECO:0000256" key="13">
    <source>
        <dbReference type="SAM" id="MobiDB-lite"/>
    </source>
</evidence>
<feature type="compositionally biased region" description="Polar residues" evidence="13">
    <location>
        <begin position="651"/>
        <end position="660"/>
    </location>
</feature>
<keyword evidence="9" id="KW-1133">Transmembrane helix</keyword>